<feature type="domain" description="U1-type" evidence="7">
    <location>
        <begin position="39"/>
        <end position="73"/>
    </location>
</feature>
<dbReference type="Proteomes" id="UP001558713">
    <property type="component" value="Unassembled WGS sequence"/>
</dbReference>
<sequence>MNQGAATGQSHSIYPPGFSWAGHIVPVSNKQSKKKRKVVRFAYCEVCKVECNSSSVFERHKLGKKHLKNLEKLKTCLPGPTVAVPFIGPQENLCKSKARKKGAESTTDDLESKRRRVVECGVSNESIRLCRICNVVCNSDKVYIDHLGGQKHAAKAAKAPVNA</sequence>
<dbReference type="GO" id="GO:0005634">
    <property type="term" value="C:nucleus"/>
    <property type="evidence" value="ECO:0007669"/>
    <property type="project" value="UniProtKB-SubCell"/>
</dbReference>
<accession>A0ABD0Z287</accession>
<keyword evidence="2" id="KW-0479">Metal-binding</keyword>
<evidence type="ECO:0000256" key="5">
    <source>
        <dbReference type="ARBA" id="ARBA00022833"/>
    </source>
</evidence>
<dbReference type="InterPro" id="IPR013087">
    <property type="entry name" value="Znf_C2H2_type"/>
</dbReference>
<dbReference type="Gene3D" id="3.30.160.60">
    <property type="entry name" value="Classic Zinc Finger"/>
    <property type="match status" value="2"/>
</dbReference>
<dbReference type="AlphaFoldDB" id="A0ABD0Z287"/>
<evidence type="ECO:0000256" key="6">
    <source>
        <dbReference type="ARBA" id="ARBA00023242"/>
    </source>
</evidence>
<evidence type="ECO:0000256" key="4">
    <source>
        <dbReference type="ARBA" id="ARBA00022771"/>
    </source>
</evidence>
<reference evidence="8 9" key="1">
    <citation type="submission" date="2024-04" db="EMBL/GenBank/DDBJ databases">
        <title>Genome assembly C_amara_ONT_v2.</title>
        <authorList>
            <person name="Yant L."/>
            <person name="Moore C."/>
            <person name="Slenker M."/>
        </authorList>
    </citation>
    <scope>NUCLEOTIDE SEQUENCE [LARGE SCALE GENOMIC DNA]</scope>
    <source>
        <tissue evidence="8">Leaf</tissue>
    </source>
</reference>
<dbReference type="GO" id="GO:0008270">
    <property type="term" value="F:zinc ion binding"/>
    <property type="evidence" value="ECO:0007669"/>
    <property type="project" value="UniProtKB-KW"/>
</dbReference>
<evidence type="ECO:0000313" key="9">
    <source>
        <dbReference type="Proteomes" id="UP001558713"/>
    </source>
</evidence>
<comment type="caution">
    <text evidence="8">The sequence shown here is derived from an EMBL/GenBank/DDBJ whole genome shotgun (WGS) entry which is preliminary data.</text>
</comment>
<dbReference type="InterPro" id="IPR051868">
    <property type="entry name" value="ZN346_ZMAT4"/>
</dbReference>
<dbReference type="InterPro" id="IPR036236">
    <property type="entry name" value="Znf_C2H2_sf"/>
</dbReference>
<evidence type="ECO:0000256" key="3">
    <source>
        <dbReference type="ARBA" id="ARBA00022737"/>
    </source>
</evidence>
<dbReference type="Pfam" id="PF12874">
    <property type="entry name" value="zf-met"/>
    <property type="match status" value="2"/>
</dbReference>
<evidence type="ECO:0000313" key="8">
    <source>
        <dbReference type="EMBL" id="KAL1188061.1"/>
    </source>
</evidence>
<proteinExistence type="predicted"/>
<name>A0ABD0Z287_CARAN</name>
<evidence type="ECO:0000256" key="2">
    <source>
        <dbReference type="ARBA" id="ARBA00022723"/>
    </source>
</evidence>
<protein>
    <recommendedName>
        <fullName evidence="7">U1-type domain-containing protein</fullName>
    </recommendedName>
</protein>
<evidence type="ECO:0000256" key="1">
    <source>
        <dbReference type="ARBA" id="ARBA00004123"/>
    </source>
</evidence>
<dbReference type="PANTHER" id="PTHR46144:SF6">
    <property type="entry name" value="C2H2-TYPE DOMAIN-CONTAINING PROTEIN"/>
    <property type="match status" value="1"/>
</dbReference>
<keyword evidence="5" id="KW-0862">Zinc</keyword>
<dbReference type="InterPro" id="IPR003604">
    <property type="entry name" value="Matrin/U1-like-C_Znf_C2H2"/>
</dbReference>
<feature type="domain" description="U1-type" evidence="7">
    <location>
        <begin position="125"/>
        <end position="159"/>
    </location>
</feature>
<keyword evidence="6" id="KW-0539">Nucleus</keyword>
<organism evidence="8 9">
    <name type="scientific">Cardamine amara subsp. amara</name>
    <dbReference type="NCBI Taxonomy" id="228776"/>
    <lineage>
        <taxon>Eukaryota</taxon>
        <taxon>Viridiplantae</taxon>
        <taxon>Streptophyta</taxon>
        <taxon>Embryophyta</taxon>
        <taxon>Tracheophyta</taxon>
        <taxon>Spermatophyta</taxon>
        <taxon>Magnoliopsida</taxon>
        <taxon>eudicotyledons</taxon>
        <taxon>Gunneridae</taxon>
        <taxon>Pentapetalae</taxon>
        <taxon>rosids</taxon>
        <taxon>malvids</taxon>
        <taxon>Brassicales</taxon>
        <taxon>Brassicaceae</taxon>
        <taxon>Cardamineae</taxon>
        <taxon>Cardamine</taxon>
    </lineage>
</organism>
<gene>
    <name evidence="8" type="ORF">V5N11_009903</name>
</gene>
<comment type="subcellular location">
    <subcellularLocation>
        <location evidence="1">Nucleus</location>
    </subcellularLocation>
</comment>
<dbReference type="EMBL" id="JBANAX010000933">
    <property type="protein sequence ID" value="KAL1188061.1"/>
    <property type="molecule type" value="Genomic_DNA"/>
</dbReference>
<evidence type="ECO:0000259" key="7">
    <source>
        <dbReference type="SMART" id="SM00451"/>
    </source>
</evidence>
<dbReference type="PANTHER" id="PTHR46144">
    <property type="entry name" value="ZINC FINGER PROTEIN 385B-LIKE"/>
    <property type="match status" value="1"/>
</dbReference>
<keyword evidence="3" id="KW-0677">Repeat</keyword>
<keyword evidence="4" id="KW-0863">Zinc-finger</keyword>
<dbReference type="SMART" id="SM00451">
    <property type="entry name" value="ZnF_U1"/>
    <property type="match status" value="2"/>
</dbReference>
<keyword evidence="9" id="KW-1185">Reference proteome</keyword>
<dbReference type="SUPFAM" id="SSF57667">
    <property type="entry name" value="beta-beta-alpha zinc fingers"/>
    <property type="match status" value="2"/>
</dbReference>